<dbReference type="EMBL" id="GL636508">
    <property type="protein sequence ID" value="EFW14123.1"/>
    <property type="molecule type" value="Genomic_DNA"/>
</dbReference>
<dbReference type="AlphaFoldDB" id="E9DH98"/>
<organism evidence="2">
    <name type="scientific">Coccidioides posadasii (strain RMSCC 757 / Silveira)</name>
    <name type="common">Valley fever fungus</name>
    <dbReference type="NCBI Taxonomy" id="443226"/>
    <lineage>
        <taxon>Eukaryota</taxon>
        <taxon>Fungi</taxon>
        <taxon>Dikarya</taxon>
        <taxon>Ascomycota</taxon>
        <taxon>Pezizomycotina</taxon>
        <taxon>Eurotiomycetes</taxon>
        <taxon>Eurotiomycetidae</taxon>
        <taxon>Onygenales</taxon>
        <taxon>Onygenaceae</taxon>
        <taxon>Coccidioides</taxon>
    </lineage>
</organism>
<proteinExistence type="predicted"/>
<evidence type="ECO:0000313" key="2">
    <source>
        <dbReference type="Proteomes" id="UP000002497"/>
    </source>
</evidence>
<keyword evidence="2" id="KW-1185">Reference proteome</keyword>
<reference evidence="2" key="2">
    <citation type="submission" date="2010-03" db="EMBL/GenBank/DDBJ databases">
        <title>The genome sequence of Coccidioides posadasii strain Silveira.</title>
        <authorList>
            <consortium name="The Broad Institute Genome Sequencing Center for Infectious Disease"/>
            <person name="Neafsey D."/>
            <person name="Orbach M."/>
            <person name="Henn M.R."/>
            <person name="Cole G.T."/>
            <person name="Galgiani J."/>
            <person name="Gardner M.J."/>
            <person name="Kirkland T.N."/>
            <person name="Taylor J.W."/>
            <person name="Young S.K."/>
            <person name="Zeng Q."/>
            <person name="Koehrsen M."/>
            <person name="Alvarado L."/>
            <person name="Berlin A."/>
            <person name="Borenstein D."/>
            <person name="Chapman S.B."/>
            <person name="Chen Z."/>
            <person name="Engels R."/>
            <person name="Freedman E."/>
            <person name="Gellesch M."/>
            <person name="Goldberg J."/>
            <person name="Griggs A."/>
            <person name="Gujja S."/>
            <person name="Heilman E."/>
            <person name="Heiman D."/>
            <person name="Howarth C."/>
            <person name="Jen D."/>
            <person name="Larson L."/>
            <person name="Mehta T."/>
            <person name="Neiman D."/>
            <person name="Park D."/>
            <person name="Pearson M."/>
            <person name="Richards J."/>
            <person name="Roberts A."/>
            <person name="Saif S."/>
            <person name="Shea T."/>
            <person name="Shenoy N."/>
            <person name="Sisk P."/>
            <person name="Stolte C."/>
            <person name="Sykes S."/>
            <person name="Walk T."/>
            <person name="White J."/>
            <person name="Yandava C."/>
            <person name="Haas B."/>
            <person name="Nusbaum C."/>
            <person name="Birren B."/>
        </authorList>
    </citation>
    <scope>NUCLEOTIDE SEQUENCE [LARGE SCALE GENOMIC DNA]</scope>
    <source>
        <strain evidence="2">RMSCC 757 / Silveira</strain>
    </source>
</reference>
<reference evidence="2" key="1">
    <citation type="journal article" date="2010" name="Genome Res.">
        <title>Population genomic sequencing of Coccidioides fungi reveals recent hybridization and transposon control.</title>
        <authorList>
            <person name="Neafsey D.E."/>
            <person name="Barker B.M."/>
            <person name="Sharpton T.J."/>
            <person name="Stajich J.E."/>
            <person name="Park D.J."/>
            <person name="Whiston E."/>
            <person name="Hung C.-Y."/>
            <person name="McMahan C."/>
            <person name="White J."/>
            <person name="Sykes S."/>
            <person name="Heiman D."/>
            <person name="Young S."/>
            <person name="Zeng Q."/>
            <person name="Abouelleil A."/>
            <person name="Aftuck L."/>
            <person name="Bessette D."/>
            <person name="Brown A."/>
            <person name="FitzGerald M."/>
            <person name="Lui A."/>
            <person name="Macdonald J.P."/>
            <person name="Priest M."/>
            <person name="Orbach M.J."/>
            <person name="Galgiani J.N."/>
            <person name="Kirkland T.N."/>
            <person name="Cole G.T."/>
            <person name="Birren B.W."/>
            <person name="Henn M.R."/>
            <person name="Taylor J.W."/>
            <person name="Rounsley S.D."/>
        </authorList>
    </citation>
    <scope>NUCLEOTIDE SEQUENCE [LARGE SCALE GENOMIC DNA]</scope>
    <source>
        <strain evidence="2">RMSCC 757 / Silveira</strain>
    </source>
</reference>
<name>E9DH98_COCPS</name>
<dbReference type="Proteomes" id="UP000002497">
    <property type="component" value="Unassembled WGS sequence"/>
</dbReference>
<dbReference type="VEuPathDB" id="FungiDB:CPSG_09197"/>
<evidence type="ECO:0000313" key="1">
    <source>
        <dbReference type="EMBL" id="EFW14123.1"/>
    </source>
</evidence>
<accession>E9DH98</accession>
<gene>
    <name evidence="1" type="ORF">CPSG_09197</name>
</gene>
<dbReference type="HOGENOM" id="CLU_2236357_0_0_1"/>
<protein>
    <submittedName>
        <fullName evidence="1">Predicted protein</fullName>
    </submittedName>
</protein>
<sequence length="105" mass="11874">MELDRYAIFAHAPFSRSPGRSRLLIIGSAGNERADRREAMGRMLDVEISTFIRIEHISPEKRQICVKQAWTKGILISATLYKYNFWPGGNSSDAFLSHTATVKCN</sequence>